<dbReference type="EMBL" id="CAJFCJ010000012">
    <property type="protein sequence ID" value="CAD5120293.1"/>
    <property type="molecule type" value="Genomic_DNA"/>
</dbReference>
<sequence length="553" mass="60283">MFYFYVYLSLAVDMDLSTRSSPLVLPPILVPSTTTPMMSSSYKTSDKIYSSPTPPNAGTTSSVSSSGTVTLTAANTPDNNICRTISYRGARVASFTVDGRELICLPQAFELFLKHLVGGLHTVYTKLKRLNVIPVVCNVEQVRTLRGLGAIQPGVNRCKLIAPREFDVLYEDCTSSSSRPGRPAKRSSDSGNGVDSASPMERFKKPRPEHSDIAFPNHPHDVNLHDKKSPLFSNGYNFPPHLAAASLQPFMPLAHPAMMAAMHNLIPPPALPLRPSSPRQEHNNNRVKDDDDDDSNHANEGGLVDLSIKSRDRSPISAGEEMSDDERDGSPSPQPQETKKNASGFIGIGGICGGGSSGGAGSGSFSQTRGRLGVVPHPGLLPDHDVPTNPVETILMNIHGMLKVAAETTRHNERQNNFEKGELRVALSRERELRGQLENELASEKRANAELRKKLNKEKDLRKQFEEQANAVNVDKTADERCESTGSMESGTSDSSDRPPTMVPGKRLSDQAIPERGHREVMQSIVDAYLAQQKCSVPNGYPHSTYMKPTEAV</sequence>
<dbReference type="CDD" id="cd21081">
    <property type="entry name" value="DHD_Dac"/>
    <property type="match status" value="1"/>
</dbReference>
<evidence type="ECO:0000256" key="1">
    <source>
        <dbReference type="ARBA" id="ARBA00004123"/>
    </source>
</evidence>
<feature type="region of interest" description="Disordered" evidence="4">
    <location>
        <begin position="173"/>
        <end position="226"/>
    </location>
</feature>
<feature type="compositionally biased region" description="Polar residues" evidence="4">
    <location>
        <begin position="484"/>
        <end position="494"/>
    </location>
</feature>
<proteinExistence type="inferred from homology"/>
<evidence type="ECO:0000256" key="2">
    <source>
        <dbReference type="ARBA" id="ARBA00023242"/>
    </source>
</evidence>
<dbReference type="InterPro" id="IPR003380">
    <property type="entry name" value="SKI/SNO/DAC"/>
</dbReference>
<dbReference type="Proteomes" id="UP000549394">
    <property type="component" value="Unassembled WGS sequence"/>
</dbReference>
<feature type="compositionally biased region" description="Basic and acidic residues" evidence="4">
    <location>
        <begin position="279"/>
        <end position="289"/>
    </location>
</feature>
<name>A0A7I8VVJ6_9ANNE</name>
<evidence type="ECO:0000256" key="4">
    <source>
        <dbReference type="SAM" id="MobiDB-lite"/>
    </source>
</evidence>
<comment type="subcellular location">
    <subcellularLocation>
        <location evidence="1">Nucleus</location>
    </subcellularLocation>
</comment>
<feature type="region of interest" description="Disordered" evidence="4">
    <location>
        <begin position="466"/>
        <end position="516"/>
    </location>
</feature>
<dbReference type="InterPro" id="IPR037000">
    <property type="entry name" value="Ski_DNA-bd_sf"/>
</dbReference>
<dbReference type="InterPro" id="IPR009061">
    <property type="entry name" value="DNA-bd_dom_put_sf"/>
</dbReference>
<accession>A0A7I8VVJ6</accession>
<dbReference type="GO" id="GO:0000978">
    <property type="term" value="F:RNA polymerase II cis-regulatory region sequence-specific DNA binding"/>
    <property type="evidence" value="ECO:0007669"/>
    <property type="project" value="TreeGrafter"/>
</dbReference>
<comment type="similarity">
    <text evidence="3">Belongs to the DACH/dachshund family.</text>
</comment>
<evidence type="ECO:0000256" key="3">
    <source>
        <dbReference type="ARBA" id="ARBA00038192"/>
    </source>
</evidence>
<evidence type="ECO:0000259" key="5">
    <source>
        <dbReference type="Pfam" id="PF02437"/>
    </source>
</evidence>
<keyword evidence="7" id="KW-1185">Reference proteome</keyword>
<dbReference type="GO" id="GO:0000981">
    <property type="term" value="F:DNA-binding transcription factor activity, RNA polymerase II-specific"/>
    <property type="evidence" value="ECO:0007669"/>
    <property type="project" value="TreeGrafter"/>
</dbReference>
<reference evidence="6 7" key="1">
    <citation type="submission" date="2020-08" db="EMBL/GenBank/DDBJ databases">
        <authorList>
            <person name="Hejnol A."/>
        </authorList>
    </citation>
    <scope>NUCLEOTIDE SEQUENCE [LARGE SCALE GENOMIC DNA]</scope>
</reference>
<dbReference type="PANTHER" id="PTHR12577:SF6">
    <property type="entry name" value="DACHSHUND, ISOFORM B"/>
    <property type="match status" value="1"/>
</dbReference>
<feature type="region of interest" description="Disordered" evidence="4">
    <location>
        <begin position="36"/>
        <end position="66"/>
    </location>
</feature>
<dbReference type="OrthoDB" id="6436112at2759"/>
<feature type="domain" description="SKI/SNO/DAC" evidence="5">
    <location>
        <begin position="73"/>
        <end position="174"/>
    </location>
</feature>
<comment type="caution">
    <text evidence="6">The sequence shown here is derived from an EMBL/GenBank/DDBJ whole genome shotgun (WGS) entry which is preliminary data.</text>
</comment>
<dbReference type="PANTHER" id="PTHR12577">
    <property type="entry name" value="DACHSHUND"/>
    <property type="match status" value="1"/>
</dbReference>
<feature type="compositionally biased region" description="Basic and acidic residues" evidence="4">
    <location>
        <begin position="507"/>
        <end position="516"/>
    </location>
</feature>
<dbReference type="GO" id="GO:0005634">
    <property type="term" value="C:nucleus"/>
    <property type="evidence" value="ECO:0007669"/>
    <property type="project" value="UniProtKB-SubCell"/>
</dbReference>
<dbReference type="InterPro" id="IPR052417">
    <property type="entry name" value="Dachshund_domain"/>
</dbReference>
<dbReference type="FunFam" id="3.10.260.20:FF:000001">
    <property type="entry name" value="Dachshund homolog 1"/>
    <property type="match status" value="1"/>
</dbReference>
<feature type="compositionally biased region" description="Basic and acidic residues" evidence="4">
    <location>
        <begin position="201"/>
        <end position="226"/>
    </location>
</feature>
<dbReference type="SUPFAM" id="SSF46955">
    <property type="entry name" value="Putative DNA-binding domain"/>
    <property type="match status" value="1"/>
</dbReference>
<feature type="region of interest" description="Disordered" evidence="4">
    <location>
        <begin position="269"/>
        <end position="346"/>
    </location>
</feature>
<dbReference type="Gene3D" id="3.10.260.20">
    <property type="entry name" value="Ski"/>
    <property type="match status" value="1"/>
</dbReference>
<dbReference type="GO" id="GO:0005667">
    <property type="term" value="C:transcription regulator complex"/>
    <property type="evidence" value="ECO:0007669"/>
    <property type="project" value="TreeGrafter"/>
</dbReference>
<evidence type="ECO:0000313" key="6">
    <source>
        <dbReference type="EMBL" id="CAD5120293.1"/>
    </source>
</evidence>
<dbReference type="AlphaFoldDB" id="A0A7I8VVJ6"/>
<keyword evidence="2" id="KW-0539">Nucleus</keyword>
<evidence type="ECO:0000313" key="7">
    <source>
        <dbReference type="Proteomes" id="UP000549394"/>
    </source>
</evidence>
<dbReference type="Pfam" id="PF02437">
    <property type="entry name" value="Ski_Sno_DHD"/>
    <property type="match status" value="1"/>
</dbReference>
<organism evidence="6 7">
    <name type="scientific">Dimorphilus gyrociliatus</name>
    <dbReference type="NCBI Taxonomy" id="2664684"/>
    <lineage>
        <taxon>Eukaryota</taxon>
        <taxon>Metazoa</taxon>
        <taxon>Spiralia</taxon>
        <taxon>Lophotrochozoa</taxon>
        <taxon>Annelida</taxon>
        <taxon>Polychaeta</taxon>
        <taxon>Polychaeta incertae sedis</taxon>
        <taxon>Dinophilidae</taxon>
        <taxon>Dimorphilus</taxon>
    </lineage>
</organism>
<protein>
    <submittedName>
        <fullName evidence="6">DgyrCDS8868</fullName>
    </submittedName>
</protein>
<gene>
    <name evidence="6" type="ORF">DGYR_LOCUS8406</name>
</gene>